<organism evidence="1 2">
    <name type="scientific">Arthroderma otae (strain ATCC MYA-4605 / CBS 113480)</name>
    <name type="common">Microsporum canis</name>
    <dbReference type="NCBI Taxonomy" id="554155"/>
    <lineage>
        <taxon>Eukaryota</taxon>
        <taxon>Fungi</taxon>
        <taxon>Dikarya</taxon>
        <taxon>Ascomycota</taxon>
        <taxon>Pezizomycotina</taxon>
        <taxon>Eurotiomycetes</taxon>
        <taxon>Eurotiomycetidae</taxon>
        <taxon>Onygenales</taxon>
        <taxon>Arthrodermataceae</taxon>
        <taxon>Microsporum</taxon>
    </lineage>
</organism>
<dbReference type="HOGENOM" id="CLU_027893_0_0_1"/>
<evidence type="ECO:0000313" key="2">
    <source>
        <dbReference type="Proteomes" id="UP000002035"/>
    </source>
</evidence>
<dbReference type="AlphaFoldDB" id="C5FRB3"/>
<dbReference type="eggNOG" id="ENOG502RNIF">
    <property type="taxonomic scope" value="Eukaryota"/>
</dbReference>
<proteinExistence type="predicted"/>
<evidence type="ECO:0000313" key="1">
    <source>
        <dbReference type="EMBL" id="EEQ32416.1"/>
    </source>
</evidence>
<dbReference type="RefSeq" id="XP_002845366.1">
    <property type="nucleotide sequence ID" value="XM_002845320.1"/>
</dbReference>
<name>C5FRB3_ARTOC</name>
<dbReference type="Proteomes" id="UP000002035">
    <property type="component" value="Unassembled WGS sequence"/>
</dbReference>
<accession>C5FRB3</accession>
<dbReference type="VEuPathDB" id="FungiDB:MCYG_05235"/>
<gene>
    <name evidence="1" type="ORF">MCYG_05235</name>
</gene>
<dbReference type="OMA" id="EDISQHC"/>
<protein>
    <submittedName>
        <fullName evidence="1">Uncharacterized protein</fullName>
    </submittedName>
</protein>
<dbReference type="GeneID" id="9225898"/>
<sequence>MRSLTLDGCRLERCIPLKSSQFVALRRYSRGSPAKTKSQPSQAQLLRFALTGTTCSGNGDKLDKKLDERLISQFQNSWIPKRSKTIDTISQSLPTNVALPGFTKGDGVSRLQADIETFINSKEAGIKLLSSIEPLQNALNQCQTRVEREDILATVNGLLARLRRLRVKDTSQLLLLGMSYAAESFSPDSLAHYVRQYSIGGYGLLPQPIGFNLIISLLNGLERRSWEDPNIDRSAMLRVVAGLEDERTTTETLHPLLGISHIRDNKLVPKYIQLLGELKGKQIVSELWYKIEGELEAGQNAVVIEGAIASIKAFLKLDTPGRALLAAQKSSKYIDLNEHLPIKSWKTLLEHDSQGLLRSVVAPRTTATMLQRDLSSLEFILGATWVNGGVSRHIHPHSTGQPLDTSAANSGSASNCDRSNFTSSISFIHQIWAAMQTDGCSRSQSGLSAIADLLNEYEGIEVPLQMQPFDNIENLEYAWLPACSPLEFAGNRPSLERNIDQPLSPASLGLVSVHVDGNGKPVRSLGTVPLMQLGYIGVRASTTNIASNYSDIPEEPMESWRSTGHIIAWDRQSGQLVILWVGKGSGAIEPGLVKPIPPPELPFIFGTIMFTEAETLILSQCDSLGPLNNEQPYWVDVDAGSGLIP</sequence>
<dbReference type="OrthoDB" id="4442598at2759"/>
<keyword evidence="2" id="KW-1185">Reference proteome</keyword>
<dbReference type="EMBL" id="DS995705">
    <property type="protein sequence ID" value="EEQ32416.1"/>
    <property type="molecule type" value="Genomic_DNA"/>
</dbReference>
<reference evidence="2" key="1">
    <citation type="journal article" date="2012" name="MBio">
        <title>Comparative genome analysis of Trichophyton rubrum and related dermatophytes reveals candidate genes involved in infection.</title>
        <authorList>
            <person name="Martinez D.A."/>
            <person name="Oliver B.G."/>
            <person name="Graeser Y."/>
            <person name="Goldberg J.M."/>
            <person name="Li W."/>
            <person name="Martinez-Rossi N.M."/>
            <person name="Monod M."/>
            <person name="Shelest E."/>
            <person name="Barton R.C."/>
            <person name="Birch E."/>
            <person name="Brakhage A.A."/>
            <person name="Chen Z."/>
            <person name="Gurr S.J."/>
            <person name="Heiman D."/>
            <person name="Heitman J."/>
            <person name="Kosti I."/>
            <person name="Rossi A."/>
            <person name="Saif S."/>
            <person name="Samalova M."/>
            <person name="Saunders C.W."/>
            <person name="Shea T."/>
            <person name="Summerbell R.C."/>
            <person name="Xu J."/>
            <person name="Young S."/>
            <person name="Zeng Q."/>
            <person name="Birren B.W."/>
            <person name="Cuomo C.A."/>
            <person name="White T.C."/>
        </authorList>
    </citation>
    <scope>NUCLEOTIDE SEQUENCE [LARGE SCALE GENOMIC DNA]</scope>
    <source>
        <strain evidence="2">ATCC MYA-4605 / CBS 113480</strain>
    </source>
</reference>